<dbReference type="SUPFAM" id="SSF48403">
    <property type="entry name" value="Ankyrin repeat"/>
    <property type="match status" value="1"/>
</dbReference>
<feature type="compositionally biased region" description="Polar residues" evidence="1">
    <location>
        <begin position="588"/>
        <end position="612"/>
    </location>
</feature>
<dbReference type="PANTHER" id="PTHR24118:SF99">
    <property type="entry name" value="POTE ANKYRIN DOMAIN FAMILY MEMBER 3C-RELATED"/>
    <property type="match status" value="1"/>
</dbReference>
<dbReference type="InterPro" id="IPR002110">
    <property type="entry name" value="Ankyrin_rpt"/>
</dbReference>
<proteinExistence type="predicted"/>
<name>A0A8H4XAK6_9HYPO</name>
<gene>
    <name evidence="2" type="ORF">FSARC_4506</name>
</gene>
<feature type="region of interest" description="Disordered" evidence="1">
    <location>
        <begin position="675"/>
        <end position="708"/>
    </location>
</feature>
<reference evidence="2" key="2">
    <citation type="submission" date="2020-05" db="EMBL/GenBank/DDBJ databases">
        <authorList>
            <person name="Kim H.-S."/>
            <person name="Proctor R.H."/>
            <person name="Brown D.W."/>
        </authorList>
    </citation>
    <scope>NUCLEOTIDE SEQUENCE</scope>
    <source>
        <strain evidence="2">NRRL 20472</strain>
    </source>
</reference>
<dbReference type="EMBL" id="JABEXW010000209">
    <property type="protein sequence ID" value="KAF4968088.1"/>
    <property type="molecule type" value="Genomic_DNA"/>
</dbReference>
<dbReference type="Proteomes" id="UP000622797">
    <property type="component" value="Unassembled WGS sequence"/>
</dbReference>
<keyword evidence="3" id="KW-1185">Reference proteome</keyword>
<accession>A0A8H4XAK6</accession>
<evidence type="ECO:0000256" key="1">
    <source>
        <dbReference type="SAM" id="MobiDB-lite"/>
    </source>
</evidence>
<organism evidence="2 3">
    <name type="scientific">Fusarium sarcochroum</name>
    <dbReference type="NCBI Taxonomy" id="1208366"/>
    <lineage>
        <taxon>Eukaryota</taxon>
        <taxon>Fungi</taxon>
        <taxon>Dikarya</taxon>
        <taxon>Ascomycota</taxon>
        <taxon>Pezizomycotina</taxon>
        <taxon>Sordariomycetes</taxon>
        <taxon>Hypocreomycetidae</taxon>
        <taxon>Hypocreales</taxon>
        <taxon>Nectriaceae</taxon>
        <taxon>Fusarium</taxon>
        <taxon>Fusarium lateritium species complex</taxon>
    </lineage>
</organism>
<sequence length="708" mass="77722">MASDRAPLEQLPPEIIRAIAGDLKDGDVFNVMRTSSLLCNKLDGLLHSRDAKRRAPKSLKHAIFCGDDELGVAIMQKYPESSVKKCVNTVFKEDKGRIIYTALHIAAGLGHHNMIKELYKLGAKSTPFGVRLRKVLGPWFNTQLDQHEYLRPYLSQTMWMPNFAPLVKRDFDTFEILDEMYPGPCVAIAAKRKLPVNLESDHEAPDWVLNLHHLAPLIDSYKLLEFALDNYKAYDEAPGGVNRQSVFHFAAKAHCIDSIDQLLEADVGFGAHFVDREGCTPLHHAVYDAIQDDFEKRNECRFMLKVLLELIINPATQQAGGKWQTPLLIAADFITLDWSSKFVAIKFVLRALLDREREVRGRWGMSIESAVINFPDSHGNTLLSIIAKEIIARKGNVSLENLFVEMLGYGANVNLDVNTIVNPGRYVHSIRHRVTFIANKKGLKRFIKLLDDHGATLHAAEQSGTLATHGALPRQPYVQPWPFDQHTIETGPIEAEVDDEADARMVACFGATIAANRREFSTACINSSLPVPGAAAAQPVHGAFTQGAAPQFSNAQTVQSAHGARGHETFTQGAAPQSFNAQTAQLVHRTQSHAASTQGASPQFSNAQTVQSAHGARGHETFTQGAAPQSFNAQTAPLLHRVATQSVELTLVQMRDARFRRALLQSLFHQAAAHQLGPSQPGSASSSSVTGATTAEAAPVVQPNQPQN</sequence>
<dbReference type="AlphaFoldDB" id="A0A8H4XAK6"/>
<dbReference type="SMART" id="SM00248">
    <property type="entry name" value="ANK"/>
    <property type="match status" value="4"/>
</dbReference>
<dbReference type="OrthoDB" id="194358at2759"/>
<dbReference type="Pfam" id="PF00023">
    <property type="entry name" value="Ank"/>
    <property type="match status" value="1"/>
</dbReference>
<evidence type="ECO:0000313" key="3">
    <source>
        <dbReference type="Proteomes" id="UP000622797"/>
    </source>
</evidence>
<feature type="compositionally biased region" description="Low complexity" evidence="1">
    <location>
        <begin position="683"/>
        <end position="698"/>
    </location>
</feature>
<dbReference type="PANTHER" id="PTHR24118">
    <property type="entry name" value="POTE ANKYRIN DOMAIN"/>
    <property type="match status" value="1"/>
</dbReference>
<protein>
    <submittedName>
        <fullName evidence="2">Uncharacterized protein</fullName>
    </submittedName>
</protein>
<dbReference type="Gene3D" id="1.25.40.20">
    <property type="entry name" value="Ankyrin repeat-containing domain"/>
    <property type="match status" value="1"/>
</dbReference>
<feature type="region of interest" description="Disordered" evidence="1">
    <location>
        <begin position="588"/>
        <end position="617"/>
    </location>
</feature>
<evidence type="ECO:0000313" key="2">
    <source>
        <dbReference type="EMBL" id="KAF4968088.1"/>
    </source>
</evidence>
<comment type="caution">
    <text evidence="2">The sequence shown here is derived from an EMBL/GenBank/DDBJ whole genome shotgun (WGS) entry which is preliminary data.</text>
</comment>
<reference evidence="2" key="1">
    <citation type="journal article" date="2020" name="BMC Genomics">
        <title>Correction to: Identification and distribution of gene clusters required for synthesis of sphingolipid metabolism inhibitors in diverse species of the filamentous fungus Fusarium.</title>
        <authorList>
            <person name="Kim H.S."/>
            <person name="Lohmar J.M."/>
            <person name="Busman M."/>
            <person name="Brown D.W."/>
            <person name="Naumann T.A."/>
            <person name="Divon H.H."/>
            <person name="Lysoe E."/>
            <person name="Uhlig S."/>
            <person name="Proctor R.H."/>
        </authorList>
    </citation>
    <scope>NUCLEOTIDE SEQUENCE</scope>
    <source>
        <strain evidence="2">NRRL 20472</strain>
    </source>
</reference>
<dbReference type="InterPro" id="IPR036770">
    <property type="entry name" value="Ankyrin_rpt-contain_sf"/>
</dbReference>